<evidence type="ECO:0000313" key="2">
    <source>
        <dbReference type="Proteomes" id="UP001597051"/>
    </source>
</evidence>
<proteinExistence type="predicted"/>
<name>A0ABW3J187_9FLAO</name>
<dbReference type="Pfam" id="PF10884">
    <property type="entry name" value="DUF2683"/>
    <property type="match status" value="1"/>
</dbReference>
<keyword evidence="2" id="KW-1185">Reference proteome</keyword>
<evidence type="ECO:0000313" key="1">
    <source>
        <dbReference type="EMBL" id="MFD0983463.1"/>
    </source>
</evidence>
<organism evidence="1 2">
    <name type="scientific">Flavobacterium myungsuense</name>
    <dbReference type="NCBI Taxonomy" id="651823"/>
    <lineage>
        <taxon>Bacteria</taxon>
        <taxon>Pseudomonadati</taxon>
        <taxon>Bacteroidota</taxon>
        <taxon>Flavobacteriia</taxon>
        <taxon>Flavobacteriales</taxon>
        <taxon>Flavobacteriaceae</taxon>
        <taxon>Flavobacterium</taxon>
    </lineage>
</organism>
<reference evidence="2" key="1">
    <citation type="journal article" date="2019" name="Int. J. Syst. Evol. Microbiol.">
        <title>The Global Catalogue of Microorganisms (GCM) 10K type strain sequencing project: providing services to taxonomists for standard genome sequencing and annotation.</title>
        <authorList>
            <consortium name="The Broad Institute Genomics Platform"/>
            <consortium name="The Broad Institute Genome Sequencing Center for Infectious Disease"/>
            <person name="Wu L."/>
            <person name="Ma J."/>
        </authorList>
    </citation>
    <scope>NUCLEOTIDE SEQUENCE [LARGE SCALE GENOMIC DNA]</scope>
    <source>
        <strain evidence="2">CECT 7649</strain>
    </source>
</reference>
<comment type="caution">
    <text evidence="1">The sequence shown here is derived from an EMBL/GenBank/DDBJ whole genome shotgun (WGS) entry which is preliminary data.</text>
</comment>
<dbReference type="RefSeq" id="WP_379753578.1">
    <property type="nucleotide sequence ID" value="NZ_JBHSYB010000008.1"/>
</dbReference>
<dbReference type="EMBL" id="JBHTIZ010000010">
    <property type="protein sequence ID" value="MFD0983463.1"/>
    <property type="molecule type" value="Genomic_DNA"/>
</dbReference>
<dbReference type="Proteomes" id="UP001597051">
    <property type="component" value="Unassembled WGS sequence"/>
</dbReference>
<accession>A0ABW3J187</accession>
<dbReference type="InterPro" id="IPR020271">
    <property type="entry name" value="Uncharacterised_MJ1172"/>
</dbReference>
<protein>
    <submittedName>
        <fullName evidence="1">DUF2683 family protein</fullName>
    </submittedName>
</protein>
<gene>
    <name evidence="1" type="ORF">ACFQ0S_03135</name>
</gene>
<sequence>MKTITINERTKAGKIVLELAKMLSATNKGVRIDSELNSTTLKEIEKDNYNPEFVKMVLKSAKSNKRTVINPNDVWGSLGLK</sequence>